<proteinExistence type="predicted"/>
<dbReference type="GeneID" id="70292772"/>
<dbReference type="Proteomes" id="UP000887229">
    <property type="component" value="Unassembled WGS sequence"/>
</dbReference>
<name>A0A9P8CSW0_9HYPO</name>
<evidence type="ECO:0008006" key="5">
    <source>
        <dbReference type="Google" id="ProtNLM"/>
    </source>
</evidence>
<feature type="region of interest" description="Disordered" evidence="1">
    <location>
        <begin position="74"/>
        <end position="97"/>
    </location>
</feature>
<reference evidence="3" key="1">
    <citation type="journal article" date="2021" name="IMA Fungus">
        <title>Genomic characterization of three marine fungi, including Emericellopsis atlantica sp. nov. with signatures of a generalist lifestyle and marine biomass degradation.</title>
        <authorList>
            <person name="Hagestad O.C."/>
            <person name="Hou L."/>
            <person name="Andersen J.H."/>
            <person name="Hansen E.H."/>
            <person name="Altermark B."/>
            <person name="Li C."/>
            <person name="Kuhnert E."/>
            <person name="Cox R.J."/>
            <person name="Crous P.W."/>
            <person name="Spatafora J.W."/>
            <person name="Lail K."/>
            <person name="Amirebrahimi M."/>
            <person name="Lipzen A."/>
            <person name="Pangilinan J."/>
            <person name="Andreopoulos W."/>
            <person name="Hayes R.D."/>
            <person name="Ng V."/>
            <person name="Grigoriev I.V."/>
            <person name="Jackson S.A."/>
            <person name="Sutton T.D.S."/>
            <person name="Dobson A.D.W."/>
            <person name="Rama T."/>
        </authorList>
    </citation>
    <scope>NUCLEOTIDE SEQUENCE</scope>
    <source>
        <strain evidence="3">TS7</strain>
    </source>
</reference>
<comment type="caution">
    <text evidence="3">The sequence shown here is derived from an EMBL/GenBank/DDBJ whole genome shotgun (WGS) entry which is preliminary data.</text>
</comment>
<evidence type="ECO:0000313" key="4">
    <source>
        <dbReference type="Proteomes" id="UP000887229"/>
    </source>
</evidence>
<dbReference type="AlphaFoldDB" id="A0A9P8CSW0"/>
<dbReference type="EMBL" id="MU251243">
    <property type="protein sequence ID" value="KAG9258524.1"/>
    <property type="molecule type" value="Genomic_DNA"/>
</dbReference>
<feature type="chain" id="PRO_5040154177" description="GPI anchored protein" evidence="2">
    <location>
        <begin position="18"/>
        <end position="119"/>
    </location>
</feature>
<sequence>MQFSNLFLAILPALALASEGPSTSTCTSTTTLTKTLTLSSAHTVTSSVAVNSTTPISTPTSSSYTMVSSSDLTSLPVETSTSSGEEPATVTDDSGASGAVSAGKVILAGVMGMVVVGMM</sequence>
<dbReference type="RefSeq" id="XP_046122448.1">
    <property type="nucleotide sequence ID" value="XM_046261869.1"/>
</dbReference>
<organism evidence="3 4">
    <name type="scientific">Emericellopsis atlantica</name>
    <dbReference type="NCBI Taxonomy" id="2614577"/>
    <lineage>
        <taxon>Eukaryota</taxon>
        <taxon>Fungi</taxon>
        <taxon>Dikarya</taxon>
        <taxon>Ascomycota</taxon>
        <taxon>Pezizomycotina</taxon>
        <taxon>Sordariomycetes</taxon>
        <taxon>Hypocreomycetidae</taxon>
        <taxon>Hypocreales</taxon>
        <taxon>Bionectriaceae</taxon>
        <taxon>Emericellopsis</taxon>
    </lineage>
</organism>
<protein>
    <recommendedName>
        <fullName evidence="5">GPI anchored protein</fullName>
    </recommendedName>
</protein>
<evidence type="ECO:0000256" key="2">
    <source>
        <dbReference type="SAM" id="SignalP"/>
    </source>
</evidence>
<feature type="signal peptide" evidence="2">
    <location>
        <begin position="1"/>
        <end position="17"/>
    </location>
</feature>
<accession>A0A9P8CSW0</accession>
<keyword evidence="4" id="KW-1185">Reference proteome</keyword>
<keyword evidence="2" id="KW-0732">Signal</keyword>
<evidence type="ECO:0000256" key="1">
    <source>
        <dbReference type="SAM" id="MobiDB-lite"/>
    </source>
</evidence>
<evidence type="ECO:0000313" key="3">
    <source>
        <dbReference type="EMBL" id="KAG9258524.1"/>
    </source>
</evidence>
<gene>
    <name evidence="3" type="ORF">F5Z01DRAFT_632602</name>
</gene>